<dbReference type="GO" id="GO:0009318">
    <property type="term" value="C:exodeoxyribonuclease VII complex"/>
    <property type="evidence" value="ECO:0007669"/>
    <property type="project" value="UniProtKB-UniRule"/>
</dbReference>
<evidence type="ECO:0000256" key="7">
    <source>
        <dbReference type="SAM" id="Coils"/>
    </source>
</evidence>
<keyword evidence="3" id="KW-0540">Nuclease</keyword>
<dbReference type="EC" id="3.1.11.6" evidence="6"/>
<dbReference type="EMBL" id="DVNA01000168">
    <property type="protein sequence ID" value="HIU55622.1"/>
    <property type="molecule type" value="Genomic_DNA"/>
</dbReference>
<reference evidence="8" key="1">
    <citation type="submission" date="2020-10" db="EMBL/GenBank/DDBJ databases">
        <authorList>
            <person name="Gilroy R."/>
        </authorList>
    </citation>
    <scope>NUCLEOTIDE SEQUENCE</scope>
    <source>
        <strain evidence="8">CHK158-818</strain>
    </source>
</reference>
<evidence type="ECO:0000256" key="2">
    <source>
        <dbReference type="ARBA" id="ARBA00022490"/>
    </source>
</evidence>
<dbReference type="AlphaFoldDB" id="A0A9D1M8I3"/>
<protein>
    <recommendedName>
        <fullName evidence="6">Exodeoxyribonuclease VII small subunit</fullName>
        <ecNumber evidence="6">3.1.11.6</ecNumber>
    </recommendedName>
</protein>
<dbReference type="InterPro" id="IPR037004">
    <property type="entry name" value="Exonuc_VII_ssu_sf"/>
</dbReference>
<evidence type="ECO:0000256" key="4">
    <source>
        <dbReference type="ARBA" id="ARBA00022801"/>
    </source>
</evidence>
<feature type="coiled-coil region" evidence="7">
    <location>
        <begin position="2"/>
        <end position="36"/>
    </location>
</feature>
<reference evidence="8" key="2">
    <citation type="journal article" date="2021" name="PeerJ">
        <title>Extensive microbial diversity within the chicken gut microbiome revealed by metagenomics and culture.</title>
        <authorList>
            <person name="Gilroy R."/>
            <person name="Ravi A."/>
            <person name="Getino M."/>
            <person name="Pursley I."/>
            <person name="Horton D.L."/>
            <person name="Alikhan N.F."/>
            <person name="Baker D."/>
            <person name="Gharbi K."/>
            <person name="Hall N."/>
            <person name="Watson M."/>
            <person name="Adriaenssens E.M."/>
            <person name="Foster-Nyarko E."/>
            <person name="Jarju S."/>
            <person name="Secka A."/>
            <person name="Antonio M."/>
            <person name="Oren A."/>
            <person name="Chaudhuri R.R."/>
            <person name="La Ragione R."/>
            <person name="Hildebrand F."/>
            <person name="Pallen M.J."/>
        </authorList>
    </citation>
    <scope>NUCLEOTIDE SEQUENCE</scope>
    <source>
        <strain evidence="8">CHK158-818</strain>
    </source>
</reference>
<evidence type="ECO:0000313" key="8">
    <source>
        <dbReference type="EMBL" id="HIU55622.1"/>
    </source>
</evidence>
<keyword evidence="7" id="KW-0175">Coiled coil</keyword>
<dbReference type="InterPro" id="IPR003761">
    <property type="entry name" value="Exonuc_VII_S"/>
</dbReference>
<sequence length="71" mass="8654">MTEKKRQTYRQAMAELEEIAEKLQQSDCEIDELKQYTSRSLELLRFCKKKLYETDEELKKMFEEIESQNLN</sequence>
<dbReference type="Pfam" id="PF02609">
    <property type="entry name" value="Exonuc_VII_S"/>
    <property type="match status" value="1"/>
</dbReference>
<gene>
    <name evidence="8" type="primary">xseB</name>
    <name evidence="8" type="ORF">IAB03_07460</name>
</gene>
<dbReference type="Gene3D" id="1.10.287.1040">
    <property type="entry name" value="Exonuclease VII, small subunit"/>
    <property type="match status" value="1"/>
</dbReference>
<keyword evidence="4 8" id="KW-0378">Hydrolase</keyword>
<keyword evidence="5" id="KW-0269">Exonuclease</keyword>
<accession>A0A9D1M8I3</accession>
<evidence type="ECO:0000313" key="9">
    <source>
        <dbReference type="Proteomes" id="UP000824112"/>
    </source>
</evidence>
<evidence type="ECO:0000256" key="3">
    <source>
        <dbReference type="ARBA" id="ARBA00022722"/>
    </source>
</evidence>
<evidence type="ECO:0000256" key="5">
    <source>
        <dbReference type="ARBA" id="ARBA00022839"/>
    </source>
</evidence>
<dbReference type="SUPFAM" id="SSF116842">
    <property type="entry name" value="XseB-like"/>
    <property type="match status" value="1"/>
</dbReference>
<dbReference type="GO" id="GO:0006308">
    <property type="term" value="P:DNA catabolic process"/>
    <property type="evidence" value="ECO:0007669"/>
    <property type="project" value="UniProtKB-UniRule"/>
</dbReference>
<evidence type="ECO:0000256" key="1">
    <source>
        <dbReference type="ARBA" id="ARBA00009998"/>
    </source>
</evidence>
<comment type="similarity">
    <text evidence="1">Belongs to the XseB family.</text>
</comment>
<dbReference type="NCBIfam" id="TIGR01280">
    <property type="entry name" value="xseB"/>
    <property type="match status" value="1"/>
</dbReference>
<dbReference type="GO" id="GO:0008855">
    <property type="term" value="F:exodeoxyribonuclease VII activity"/>
    <property type="evidence" value="ECO:0007669"/>
    <property type="project" value="UniProtKB-UniRule"/>
</dbReference>
<keyword evidence="2" id="KW-0963">Cytoplasm</keyword>
<comment type="caution">
    <text evidence="8">The sequence shown here is derived from an EMBL/GenBank/DDBJ whole genome shotgun (WGS) entry which is preliminary data.</text>
</comment>
<dbReference type="Proteomes" id="UP000824112">
    <property type="component" value="Unassembled WGS sequence"/>
</dbReference>
<name>A0A9D1M8I3_9BACT</name>
<evidence type="ECO:0000256" key="6">
    <source>
        <dbReference type="NCBIfam" id="TIGR01280"/>
    </source>
</evidence>
<organism evidence="8 9">
    <name type="scientific">Candidatus Gallibacteroides avistercoris</name>
    <dbReference type="NCBI Taxonomy" id="2840833"/>
    <lineage>
        <taxon>Bacteria</taxon>
        <taxon>Pseudomonadati</taxon>
        <taxon>Bacteroidota</taxon>
        <taxon>Bacteroidia</taxon>
        <taxon>Bacteroidales</taxon>
        <taxon>Bacteroidaceae</taxon>
        <taxon>Bacteroidaceae incertae sedis</taxon>
        <taxon>Candidatus Gallibacteroides</taxon>
    </lineage>
</organism>
<proteinExistence type="inferred from homology"/>